<accession>A0ABU0LYD2</accession>
<organism evidence="2 3">
    <name type="scientific">Mycoplasmoides fastidiosum</name>
    <dbReference type="NCBI Taxonomy" id="92758"/>
    <lineage>
        <taxon>Bacteria</taxon>
        <taxon>Bacillati</taxon>
        <taxon>Mycoplasmatota</taxon>
        <taxon>Mycoplasmoidales</taxon>
        <taxon>Mycoplasmoidaceae</taxon>
        <taxon>Mycoplasmoides</taxon>
    </lineage>
</organism>
<name>A0ABU0LYD2_9BACT</name>
<keyword evidence="1" id="KW-0472">Membrane</keyword>
<evidence type="ECO:0000313" key="3">
    <source>
        <dbReference type="Proteomes" id="UP001240643"/>
    </source>
</evidence>
<comment type="caution">
    <text evidence="2">The sequence shown here is derived from an EMBL/GenBank/DDBJ whole genome shotgun (WGS) entry which is preliminary data.</text>
</comment>
<dbReference type="RefSeq" id="WP_256547582.1">
    <property type="nucleotide sequence ID" value="NZ_CP101809.1"/>
</dbReference>
<proteinExistence type="predicted"/>
<keyword evidence="1" id="KW-0812">Transmembrane</keyword>
<feature type="transmembrane region" description="Helical" evidence="1">
    <location>
        <begin position="35"/>
        <end position="59"/>
    </location>
</feature>
<dbReference type="Proteomes" id="UP001240643">
    <property type="component" value="Unassembled WGS sequence"/>
</dbReference>
<dbReference type="EMBL" id="JAUSWO010000001">
    <property type="protein sequence ID" value="MDQ0513717.1"/>
    <property type="molecule type" value="Genomic_DNA"/>
</dbReference>
<protein>
    <submittedName>
        <fullName evidence="2">Uncharacterized protein</fullName>
    </submittedName>
</protein>
<sequence>MKKVASFSLLSVFIITSFAIALFLSQNVFEVLLPFNYFSAFFIVLFSIMSVFTSLLVFNHVKKTNWAKWKIIIYSLVPSLMFFEKSNINFYLDYSVADWLLLFWYALVIAIFTNHFTLIDLFSRNFNFGAIPSLWVTLPLFMLSSIFVICSIIFFVFSWTISIKQRFFHKSDSFKNTIGFILVPWIYILSKTENN</sequence>
<feature type="transmembrane region" description="Helical" evidence="1">
    <location>
        <begin position="134"/>
        <end position="161"/>
    </location>
</feature>
<keyword evidence="3" id="KW-1185">Reference proteome</keyword>
<gene>
    <name evidence="2" type="ORF">J2Z62_000155</name>
</gene>
<evidence type="ECO:0000256" key="1">
    <source>
        <dbReference type="SAM" id="Phobius"/>
    </source>
</evidence>
<feature type="transmembrane region" description="Helical" evidence="1">
    <location>
        <begin position="102"/>
        <end position="122"/>
    </location>
</feature>
<evidence type="ECO:0000313" key="2">
    <source>
        <dbReference type="EMBL" id="MDQ0513717.1"/>
    </source>
</evidence>
<reference evidence="2" key="1">
    <citation type="submission" date="2023-07" db="EMBL/GenBank/DDBJ databases">
        <title>Genomic Encyclopedia of Type Strains, Phase IV (KMG-IV): sequencing the most valuable type-strain genomes for metagenomic binning, comparative biology and taxonomic classification.</title>
        <authorList>
            <person name="Goeker M."/>
        </authorList>
    </citation>
    <scope>NUCLEOTIDE SEQUENCE [LARGE SCALE GENOMIC DNA]</scope>
    <source>
        <strain evidence="2">DSM 21204</strain>
    </source>
</reference>
<keyword evidence="1" id="KW-1133">Transmembrane helix</keyword>